<evidence type="ECO:0000256" key="6">
    <source>
        <dbReference type="ARBA" id="ARBA00022741"/>
    </source>
</evidence>
<feature type="domain" description="ABC transporter" evidence="13">
    <location>
        <begin position="917"/>
        <end position="1169"/>
    </location>
</feature>
<keyword evidence="15" id="KW-1185">Reference proteome</keyword>
<dbReference type="Gramene" id="KXG22958">
    <property type="protein sequence ID" value="KXG22958"/>
    <property type="gene ID" value="SORBI_3008G033800"/>
</dbReference>
<feature type="compositionally biased region" description="Low complexity" evidence="11">
    <location>
        <begin position="55"/>
        <end position="72"/>
    </location>
</feature>
<feature type="transmembrane region" description="Helical" evidence="12">
    <location>
        <begin position="1263"/>
        <end position="1283"/>
    </location>
</feature>
<evidence type="ECO:0000256" key="1">
    <source>
        <dbReference type="ARBA" id="ARBA00004141"/>
    </source>
</evidence>
<dbReference type="InterPro" id="IPR003593">
    <property type="entry name" value="AAA+_ATPase"/>
</dbReference>
<keyword evidence="8 12" id="KW-1133">Transmembrane helix</keyword>
<keyword evidence="7" id="KW-0067">ATP-binding</keyword>
<dbReference type="SUPFAM" id="SSF52540">
    <property type="entry name" value="P-loop containing nucleoside triphosphate hydrolases"/>
    <property type="match status" value="2"/>
</dbReference>
<evidence type="ECO:0000256" key="8">
    <source>
        <dbReference type="ARBA" id="ARBA00022989"/>
    </source>
</evidence>
<dbReference type="FunFam" id="3.40.50.300:FF:000532">
    <property type="entry name" value="ABC transporter G family member 34"/>
    <property type="match status" value="1"/>
</dbReference>
<proteinExistence type="inferred from homology"/>
<feature type="transmembrane region" description="Helical" evidence="12">
    <location>
        <begin position="754"/>
        <end position="773"/>
    </location>
</feature>
<reference evidence="15" key="2">
    <citation type="journal article" date="2018" name="Plant J.">
        <title>The Sorghum bicolor reference genome: improved assembly, gene annotations, a transcriptome atlas, and signatures of genome organization.</title>
        <authorList>
            <person name="McCormick R.F."/>
            <person name="Truong S.K."/>
            <person name="Sreedasyam A."/>
            <person name="Jenkins J."/>
            <person name="Shu S."/>
            <person name="Sims D."/>
            <person name="Kennedy M."/>
            <person name="Amirebrahimi M."/>
            <person name="Weers B.D."/>
            <person name="McKinley B."/>
            <person name="Mattison A."/>
            <person name="Morishige D.T."/>
            <person name="Grimwood J."/>
            <person name="Schmutz J."/>
            <person name="Mullet J.E."/>
        </authorList>
    </citation>
    <scope>NUCLEOTIDE SEQUENCE [LARGE SCALE GENOMIC DNA]</scope>
    <source>
        <strain evidence="15">cv. BTx623</strain>
    </source>
</reference>
<feature type="transmembrane region" description="Helical" evidence="12">
    <location>
        <begin position="1342"/>
        <end position="1366"/>
    </location>
</feature>
<dbReference type="GO" id="GO:0016887">
    <property type="term" value="F:ATP hydrolysis activity"/>
    <property type="evidence" value="ECO:0007669"/>
    <property type="project" value="InterPro"/>
</dbReference>
<feature type="transmembrane region" description="Helical" evidence="12">
    <location>
        <begin position="833"/>
        <end position="857"/>
    </location>
</feature>
<keyword evidence="5" id="KW-0677">Repeat</keyword>
<dbReference type="PANTHER" id="PTHR19241">
    <property type="entry name" value="ATP-BINDING CASSETTE TRANSPORTER"/>
    <property type="match status" value="1"/>
</dbReference>
<feature type="region of interest" description="Disordered" evidence="11">
    <location>
        <begin position="132"/>
        <end position="153"/>
    </location>
</feature>
<keyword evidence="9 12" id="KW-0472">Membrane</keyword>
<gene>
    <name evidence="14" type="ORF">SORBI_3008G033800</name>
</gene>
<dbReference type="InterPro" id="IPR003439">
    <property type="entry name" value="ABC_transporter-like_ATP-bd"/>
</dbReference>
<dbReference type="InterPro" id="IPR034003">
    <property type="entry name" value="ABCG_PDR_2"/>
</dbReference>
<comment type="subcellular location">
    <subcellularLocation>
        <location evidence="1">Membrane</location>
        <topology evidence="1">Multi-pass membrane protein</topology>
    </subcellularLocation>
</comment>
<dbReference type="GO" id="GO:0005524">
    <property type="term" value="F:ATP binding"/>
    <property type="evidence" value="ECO:0007669"/>
    <property type="project" value="UniProtKB-KW"/>
</dbReference>
<reference evidence="14 15" key="1">
    <citation type="journal article" date="2009" name="Nature">
        <title>The Sorghum bicolor genome and the diversification of grasses.</title>
        <authorList>
            <person name="Paterson A.H."/>
            <person name="Bowers J.E."/>
            <person name="Bruggmann R."/>
            <person name="Dubchak I."/>
            <person name="Grimwood J."/>
            <person name="Gundlach H."/>
            <person name="Haberer G."/>
            <person name="Hellsten U."/>
            <person name="Mitros T."/>
            <person name="Poliakov A."/>
            <person name="Schmutz J."/>
            <person name="Spannagl M."/>
            <person name="Tang H."/>
            <person name="Wang X."/>
            <person name="Wicker T."/>
            <person name="Bharti A.K."/>
            <person name="Chapman J."/>
            <person name="Feltus F.A."/>
            <person name="Gowik U."/>
            <person name="Grigoriev I.V."/>
            <person name="Lyons E."/>
            <person name="Maher C.A."/>
            <person name="Martis M."/>
            <person name="Narechania A."/>
            <person name="Otillar R.P."/>
            <person name="Penning B.W."/>
            <person name="Salamov A.A."/>
            <person name="Wang Y."/>
            <person name="Zhang L."/>
            <person name="Carpita N.C."/>
            <person name="Freeling M."/>
            <person name="Gingle A.R."/>
            <person name="Hash C.T."/>
            <person name="Keller B."/>
            <person name="Klein P."/>
            <person name="Kresovich S."/>
            <person name="McCann M.C."/>
            <person name="Ming R."/>
            <person name="Peterson D.G."/>
            <person name="Mehboob-ur-Rahman"/>
            <person name="Ware D."/>
            <person name="Westhoff P."/>
            <person name="Mayer K.F."/>
            <person name="Messing J."/>
            <person name="Rokhsar D.S."/>
        </authorList>
    </citation>
    <scope>NUCLEOTIDE SEQUENCE [LARGE SCALE GENOMIC DNA]</scope>
    <source>
        <strain evidence="15">cv. BTx623</strain>
    </source>
</reference>
<dbReference type="InterPro" id="IPR043926">
    <property type="entry name" value="ABCG_dom"/>
</dbReference>
<evidence type="ECO:0000313" key="15">
    <source>
        <dbReference type="Proteomes" id="UP000000768"/>
    </source>
</evidence>
<evidence type="ECO:0000256" key="7">
    <source>
        <dbReference type="ARBA" id="ARBA00022840"/>
    </source>
</evidence>
<dbReference type="SMART" id="SM00382">
    <property type="entry name" value="AAA"/>
    <property type="match status" value="2"/>
</dbReference>
<accession>A0A1B6PBB8</accession>
<feature type="transmembrane region" description="Helical" evidence="12">
    <location>
        <begin position="608"/>
        <end position="630"/>
    </location>
</feature>
<feature type="domain" description="ABC transporter" evidence="13">
    <location>
        <begin position="232"/>
        <end position="513"/>
    </location>
</feature>
<dbReference type="Pfam" id="PF01061">
    <property type="entry name" value="ABC2_membrane"/>
    <property type="match status" value="2"/>
</dbReference>
<dbReference type="Pfam" id="PF00005">
    <property type="entry name" value="ABC_tran"/>
    <property type="match status" value="2"/>
</dbReference>
<feature type="transmembrane region" description="Helical" evidence="12">
    <location>
        <begin position="1378"/>
        <end position="1395"/>
    </location>
</feature>
<organism evidence="14 15">
    <name type="scientific">Sorghum bicolor</name>
    <name type="common">Sorghum</name>
    <name type="synonym">Sorghum vulgare</name>
    <dbReference type="NCBI Taxonomy" id="4558"/>
    <lineage>
        <taxon>Eukaryota</taxon>
        <taxon>Viridiplantae</taxon>
        <taxon>Streptophyta</taxon>
        <taxon>Embryophyta</taxon>
        <taxon>Tracheophyta</taxon>
        <taxon>Spermatophyta</taxon>
        <taxon>Magnoliopsida</taxon>
        <taxon>Liliopsida</taxon>
        <taxon>Poales</taxon>
        <taxon>Poaceae</taxon>
        <taxon>PACMAD clade</taxon>
        <taxon>Panicoideae</taxon>
        <taxon>Andropogonodae</taxon>
        <taxon>Andropogoneae</taxon>
        <taxon>Sorghinae</taxon>
        <taxon>Sorghum</taxon>
    </lineage>
</organism>
<dbReference type="InterPro" id="IPR013581">
    <property type="entry name" value="PDR_assoc"/>
</dbReference>
<dbReference type="EMBL" id="CM000767">
    <property type="protein sequence ID" value="KXG22958.1"/>
    <property type="molecule type" value="Genomic_DNA"/>
</dbReference>
<feature type="transmembrane region" description="Helical" evidence="12">
    <location>
        <begin position="1439"/>
        <end position="1460"/>
    </location>
</feature>
<evidence type="ECO:0000256" key="4">
    <source>
        <dbReference type="ARBA" id="ARBA00022692"/>
    </source>
</evidence>
<evidence type="ECO:0000256" key="3">
    <source>
        <dbReference type="ARBA" id="ARBA00022448"/>
    </source>
</evidence>
<dbReference type="InParanoid" id="A0A1B6PBB8"/>
<feature type="region of interest" description="Disordered" evidence="11">
    <location>
        <begin position="1"/>
        <end position="72"/>
    </location>
</feature>
<keyword evidence="3" id="KW-0813">Transport</keyword>
<comment type="similarity">
    <text evidence="2">Belongs to the ABC transporter superfamily. ABCG family. PDR (TC 3.A.1.205) subfamily.</text>
</comment>
<dbReference type="PROSITE" id="PS50893">
    <property type="entry name" value="ABC_TRANSPORTER_2"/>
    <property type="match status" value="2"/>
</dbReference>
<dbReference type="FunCoup" id="A0A1B6PBB8">
    <property type="interactions" value="107"/>
</dbReference>
<evidence type="ECO:0000256" key="10">
    <source>
        <dbReference type="ARBA" id="ARBA00037747"/>
    </source>
</evidence>
<dbReference type="Pfam" id="PF19055">
    <property type="entry name" value="ABC2_membrane_7"/>
    <property type="match status" value="1"/>
</dbReference>
<dbReference type="InterPro" id="IPR027417">
    <property type="entry name" value="P-loop_NTPase"/>
</dbReference>
<dbReference type="FunFam" id="3.40.50.300:FF:000157">
    <property type="entry name" value="ABC transporter G family member 34"/>
    <property type="match status" value="1"/>
</dbReference>
<name>A0A1B6PBB8_SORBI</name>
<comment type="function">
    <text evidence="10">May be a general defense protein.</text>
</comment>
<protein>
    <recommendedName>
        <fullName evidence="13">ABC transporter domain-containing protein</fullName>
    </recommendedName>
</protein>
<evidence type="ECO:0000256" key="2">
    <source>
        <dbReference type="ARBA" id="ARBA00006012"/>
    </source>
</evidence>
<dbReference type="GO" id="GO:0140359">
    <property type="term" value="F:ABC-type transporter activity"/>
    <property type="evidence" value="ECO:0007669"/>
    <property type="project" value="InterPro"/>
</dbReference>
<evidence type="ECO:0000256" key="12">
    <source>
        <dbReference type="SAM" id="Phobius"/>
    </source>
</evidence>
<feature type="transmembrane region" description="Helical" evidence="12">
    <location>
        <begin position="727"/>
        <end position="748"/>
    </location>
</feature>
<dbReference type="Proteomes" id="UP000000768">
    <property type="component" value="Chromosome 8"/>
</dbReference>
<feature type="transmembrane region" description="Helical" evidence="12">
    <location>
        <begin position="1489"/>
        <end position="1512"/>
    </location>
</feature>
<keyword evidence="6" id="KW-0547">Nucleotide-binding</keyword>
<dbReference type="ExpressionAtlas" id="A0A1B6PBB8">
    <property type="expression patterns" value="baseline and differential"/>
</dbReference>
<keyword evidence="4 12" id="KW-0812">Transmembrane</keyword>
<feature type="transmembrane region" description="Helical" evidence="12">
    <location>
        <begin position="680"/>
        <end position="706"/>
    </location>
</feature>
<sequence length="1520" mass="171366">MDHQAGGGDGEERQQQQQQQQLDDRDDEQDHELVEAQGSRRRSSLPSLETDDKGSVVQQQQLLLPPSSSSSSWRAAAASFRESLSRSLSFSVNEQEKDDEVELRWAAVERLPTMDRLHTSLQQLQVQVQLHAAADKDEDQDQDGQLQAPSPAPWQAVDVRTLGAAERRAVVDTLVANIHRDNLRLLRKQRQRMDRVGVRAPTVEVRWRDVQVEAECQVVHGKPLPTLWNTVVSNLSVVSTMLGLNDRQQARVRILHGVSGVVKPSRLTLLLGPPGCGKTTLLKALAGKLSTSGLKVTGEVEYNGVELSGFVPEKTAAYIDQYDLHVPEMTVRETIDFSARFQGVGNRAEIMKEVIRREKEAGITPDPDVDTYMKAISVEGLERSMQTDYIMKIMGLDVCADIMVGDAMRRGISGGEKRRLTTGEMIVGPSKALFMDEISTGLDSSTTFQIVSCLQQLAHISESTILVALLQPAPETYELFDDVILMAEGKIVYHGSKSRIMSFFESCGFKCPDRKGVADFLQEVLSKKDQQQYWSHSGETYNFVTVDQFCDKFRVSQIGQNLAGEISKPYNKSNGHKNALSYSIYSLSKWELLKACFSRELLLMKRNAFLYTTKVVQLGLLATITGTIFLRTHMGIDRVLANHYMGSLFYALLMLMVNGFPEISMAVNRLLVFYKQRDYYFYPAWAYAVPAFILRVPISLVVSIVWTSLSYFLIGYAPEASRFLRHLLVLFLIHTGALSMFRCVASYYQTMVASVVGGTMLLLLILLFGGFLIPHPSMPNWLKWGFWLSPLSYAQIGLTVTEFLAPRWLKFTGSGVTLGRRTLMDRGLNFSSYFYWISVGALIGFILLFNIGFAIGLTIKKPLGTSKAIISHDKLTKINRRDQSMSMGTKDGINKLEENSSTPRTGRVVLPFMPLAISFQDVNYYVDTPVEMKQQGYMERKLQLLHNITGVFQPGVLSAIMGVTGAGKTTLLDVLAGRKTGGVIEGDIRVGGHPKVQQTFARISGYCEQTDIHSPQITVGESIAYSAWLRLPTEIDSKTRDEFVDQVLETIELDKIRDALVGIPGINGLSTEQRKRLTIAVELVSNPSIIFMDEPTSGLDARAAAIVMRAVKNVADTGRTVVCTIHQPSIEIFEAFDELMLMKRGGQLIYAGPLGHRSCMLLQYFQAIPGVPKIKDNYNPSTWMLEVTSTSLEAQLGVDFAQVYKDSSMHKDKDELVRHLSIPPSGTSNLHFPTRYPQKFWEQFKACIWKQCLSYWRTPSYNLVRIVFITVTSITFGALYWQQGNINRINDQQDLFNILGCMFGTTIFVGISSCQSVMPFISIERSVMYRERFAGMYSPWAYSFAQVAMEIPYVLVQTVLFVLISYPMIGYAWEATKFFWLLYTMFCTLLYYVYLGMMMVSLTPNIQVASILTSLFYNMQDLMSGYILPAPQIPKWWLWLYYMSPMSWTLNLFFTTQFGYEDHKKIEVFGETKSIATFLRDYFGFRRELLPLAAVLLAAFPILFATLFGYSISKLNFQRR</sequence>
<evidence type="ECO:0000256" key="5">
    <source>
        <dbReference type="ARBA" id="ARBA00022737"/>
    </source>
</evidence>
<evidence type="ECO:0000313" key="14">
    <source>
        <dbReference type="EMBL" id="KXG22958.1"/>
    </source>
</evidence>
<evidence type="ECO:0000256" key="11">
    <source>
        <dbReference type="SAM" id="MobiDB-lite"/>
    </source>
</evidence>
<dbReference type="CDD" id="cd03232">
    <property type="entry name" value="ABCG_PDR_domain2"/>
    <property type="match status" value="1"/>
</dbReference>
<evidence type="ECO:0000259" key="13">
    <source>
        <dbReference type="PROSITE" id="PS50893"/>
    </source>
</evidence>
<dbReference type="Gene3D" id="3.40.50.300">
    <property type="entry name" value="P-loop containing nucleotide triphosphate hydrolases"/>
    <property type="match status" value="2"/>
</dbReference>
<dbReference type="Pfam" id="PF08370">
    <property type="entry name" value="PDR_assoc"/>
    <property type="match status" value="1"/>
</dbReference>
<feature type="transmembrane region" description="Helical" evidence="12">
    <location>
        <begin position="1295"/>
        <end position="1321"/>
    </location>
</feature>
<evidence type="ECO:0000256" key="9">
    <source>
        <dbReference type="ARBA" id="ARBA00023136"/>
    </source>
</evidence>
<dbReference type="GO" id="GO:0005886">
    <property type="term" value="C:plasma membrane"/>
    <property type="evidence" value="ECO:0007669"/>
    <property type="project" value="UniProtKB-ARBA"/>
</dbReference>
<dbReference type="InterPro" id="IPR013525">
    <property type="entry name" value="ABC2_TM"/>
</dbReference>